<reference evidence="4 5" key="1">
    <citation type="submission" date="2021-03" db="EMBL/GenBank/DDBJ databases">
        <authorList>
            <person name="King G.J."/>
            <person name="Bancroft I."/>
            <person name="Baten A."/>
            <person name="Bloomfield J."/>
            <person name="Borpatragohain P."/>
            <person name="He Z."/>
            <person name="Irish N."/>
            <person name="Irwin J."/>
            <person name="Liu K."/>
            <person name="Mauleon R.P."/>
            <person name="Moore J."/>
            <person name="Morris R."/>
            <person name="Ostergaard L."/>
            <person name="Wang B."/>
            <person name="Wells R."/>
        </authorList>
    </citation>
    <scope>NUCLEOTIDE SEQUENCE [LARGE SCALE GENOMIC DNA]</scope>
    <source>
        <strain evidence="4">R-o-18</strain>
        <tissue evidence="4">Leaf</tissue>
    </source>
</reference>
<dbReference type="InterPro" id="IPR044730">
    <property type="entry name" value="RNase_H-like_dom_plant"/>
</dbReference>
<dbReference type="CDD" id="cd06222">
    <property type="entry name" value="RNase_H_like"/>
    <property type="match status" value="1"/>
</dbReference>
<dbReference type="SMART" id="SM00452">
    <property type="entry name" value="STI"/>
    <property type="match status" value="3"/>
</dbReference>
<dbReference type="CDD" id="cd23360">
    <property type="entry name" value="beta-trefoil_STI_WSCP_II"/>
    <property type="match status" value="3"/>
</dbReference>
<protein>
    <recommendedName>
        <fullName evidence="3">RNase H type-1 domain-containing protein</fullName>
    </recommendedName>
</protein>
<dbReference type="Proteomes" id="UP000823674">
    <property type="component" value="Chromosome A02"/>
</dbReference>
<dbReference type="InterPro" id="IPR011065">
    <property type="entry name" value="Kunitz_inhibitor_STI-like_sf"/>
</dbReference>
<dbReference type="PANTHER" id="PTHR33107">
    <property type="entry name" value="KUNITZ TRYPSIN INHIBITOR 2"/>
    <property type="match status" value="1"/>
</dbReference>
<keyword evidence="5" id="KW-1185">Reference proteome</keyword>
<name>A0ABQ7NG53_BRACM</name>
<gene>
    <name evidence="4" type="primary">A02p025620.1_BraROA</name>
    <name evidence="4" type="ORF">IGI04_006168</name>
</gene>
<dbReference type="Pfam" id="PF13456">
    <property type="entry name" value="RVT_3"/>
    <property type="match status" value="1"/>
</dbReference>
<dbReference type="Pfam" id="PF00197">
    <property type="entry name" value="Kunitz_legume"/>
    <property type="match status" value="3"/>
</dbReference>
<proteinExistence type="predicted"/>
<dbReference type="PANTHER" id="PTHR33107:SF89">
    <property type="entry name" value="KUNITZ TRYPSIN INHIBITOR 2"/>
    <property type="match status" value="1"/>
</dbReference>
<evidence type="ECO:0000256" key="2">
    <source>
        <dbReference type="SAM" id="SignalP"/>
    </source>
</evidence>
<comment type="caution">
    <text evidence="4">The sequence shown here is derived from an EMBL/GenBank/DDBJ whole genome shotgun (WGS) entry which is preliminary data.</text>
</comment>
<feature type="signal peptide" evidence="2">
    <location>
        <begin position="1"/>
        <end position="24"/>
    </location>
</feature>
<dbReference type="InterPro" id="IPR002160">
    <property type="entry name" value="Prot_inh_Kunz-lg"/>
</dbReference>
<feature type="domain" description="RNase H type-1" evidence="3">
    <location>
        <begin position="445"/>
        <end position="552"/>
    </location>
</feature>
<dbReference type="EMBL" id="JADBGQ010000002">
    <property type="protein sequence ID" value="KAG5409849.1"/>
    <property type="molecule type" value="Genomic_DNA"/>
</dbReference>
<dbReference type="Gene3D" id="3.30.420.10">
    <property type="entry name" value="Ribonuclease H-like superfamily/Ribonuclease H"/>
    <property type="match status" value="1"/>
</dbReference>
<dbReference type="Gene3D" id="2.80.10.50">
    <property type="match status" value="3"/>
</dbReference>
<evidence type="ECO:0000256" key="1">
    <source>
        <dbReference type="SAM" id="MobiDB-lite"/>
    </source>
</evidence>
<organism evidence="4 5">
    <name type="scientific">Brassica rapa subsp. trilocularis</name>
    <dbReference type="NCBI Taxonomy" id="1813537"/>
    <lineage>
        <taxon>Eukaryota</taxon>
        <taxon>Viridiplantae</taxon>
        <taxon>Streptophyta</taxon>
        <taxon>Embryophyta</taxon>
        <taxon>Tracheophyta</taxon>
        <taxon>Spermatophyta</taxon>
        <taxon>Magnoliopsida</taxon>
        <taxon>eudicotyledons</taxon>
        <taxon>Gunneridae</taxon>
        <taxon>Pentapetalae</taxon>
        <taxon>rosids</taxon>
        <taxon>malvids</taxon>
        <taxon>Brassicales</taxon>
        <taxon>Brassicaceae</taxon>
        <taxon>Brassiceae</taxon>
        <taxon>Brassica</taxon>
    </lineage>
</organism>
<dbReference type="PROSITE" id="PS00283">
    <property type="entry name" value="SOYBEAN_KUNITZ"/>
    <property type="match status" value="1"/>
</dbReference>
<accession>A0ABQ7NG53</accession>
<keyword evidence="2" id="KW-0732">Signal</keyword>
<evidence type="ECO:0000313" key="4">
    <source>
        <dbReference type="EMBL" id="KAG5409849.1"/>
    </source>
</evidence>
<sequence length="775" mass="84677">MMSSFPLVSFLITLMLAAAVCTQGHEPALDTAENPVLTTAQYLIQPYSPRSNGGGLLPVPVKLLPLCPLGISQSSVTALPGLPVSFSYPYPLMDTYVNEGQAVNIEFRSEAWPGCEEFSKYWEVDESSSASEEPAILVGGKKRERNSWFRIERKENFVGGNAYKLTTLAGTIGTIPGPWDQAPQLVLTNDTAKTFLVKFHKVHGDTTATTSTSRLEKLAVCTHGENRVDDTDGNPLRTTAQYLILPLSPRSNGGGLLPVPVKLQPLCPLGISQSSVKALTGLPVSFSYPYAIMDTYVNEMEAINIEFKSDAWPGCEEFSKYWEVDESSSASEEPAILVGGKKHERNSWFRIERKEPFYGGVAYKLTTLTGTIGTVPGHWDQAPQLVLTNDTAKTFLVKFHKVHGDTPATTSRQEKLEAQSYDLRTQSRRPTPQIEGHSDAIICRSDAAWRSGISTAGLAWSFYRANGEIILSHSKSTSFVISSLLAEGLALREAMEHAWALGLMKVIFESDSSQLMAAVEGESNFFDLHGIVSDVISFANSMELARFNFRSRINFAKTHKIIITMKISFLITILLATVACTHGQEPVKDTAGNSLETGQQYFIQPIKTGSKNGGGLVPAAIRLIPLCPLGINQAAFTFLPGLPVSFEFSDFVPEPIVRTSTDVTIEFKSCKEFSFIWAVESSSDSNEPAIILSGTPGSQNSRFKIEKAGERAGENTYKLTSLGGTVGNVTGIFLAPQLVLTNDNAKTTFVKFNKYNESITSASRVEKSGLRMFPF</sequence>
<dbReference type="InterPro" id="IPR036397">
    <property type="entry name" value="RNaseH_sf"/>
</dbReference>
<feature type="chain" id="PRO_5045514673" description="RNase H type-1 domain-containing protein" evidence="2">
    <location>
        <begin position="25"/>
        <end position="775"/>
    </location>
</feature>
<dbReference type="InterPro" id="IPR002156">
    <property type="entry name" value="RNaseH_domain"/>
</dbReference>
<evidence type="ECO:0000259" key="3">
    <source>
        <dbReference type="Pfam" id="PF13456"/>
    </source>
</evidence>
<dbReference type="SUPFAM" id="SSF50386">
    <property type="entry name" value="STI-like"/>
    <property type="match status" value="3"/>
</dbReference>
<feature type="region of interest" description="Disordered" evidence="1">
    <location>
        <begin position="407"/>
        <end position="435"/>
    </location>
</feature>
<evidence type="ECO:0000313" key="5">
    <source>
        <dbReference type="Proteomes" id="UP000823674"/>
    </source>
</evidence>